<name>A0A0M6ZC89_9HYPH</name>
<organism evidence="5 6">
    <name type="scientific">Roseibium album</name>
    <dbReference type="NCBI Taxonomy" id="311410"/>
    <lineage>
        <taxon>Bacteria</taxon>
        <taxon>Pseudomonadati</taxon>
        <taxon>Pseudomonadota</taxon>
        <taxon>Alphaproteobacteria</taxon>
        <taxon>Hyphomicrobiales</taxon>
        <taxon>Stappiaceae</taxon>
        <taxon>Roseibium</taxon>
    </lineage>
</organism>
<dbReference type="STRING" id="311410.LA5095_03689"/>
<dbReference type="Pfam" id="PF08238">
    <property type="entry name" value="Sel1"/>
    <property type="match status" value="9"/>
</dbReference>
<dbReference type="SMART" id="SM00671">
    <property type="entry name" value="SEL1"/>
    <property type="match status" value="9"/>
</dbReference>
<evidence type="ECO:0000259" key="3">
    <source>
        <dbReference type="PROSITE" id="PS50207"/>
    </source>
</evidence>
<proteinExistence type="predicted"/>
<dbReference type="PANTHER" id="PTHR11102">
    <property type="entry name" value="SEL-1-LIKE PROTEIN"/>
    <property type="match status" value="1"/>
</dbReference>
<accession>A0A0M6ZC89</accession>
<dbReference type="EC" id="3.5.2.6" evidence="5"/>
<feature type="domain" description="Caspase family p20" evidence="4">
    <location>
        <begin position="38"/>
        <end position="168"/>
    </location>
</feature>
<dbReference type="AlphaFoldDB" id="A0A0M6ZC89"/>
<dbReference type="GO" id="GO:0004197">
    <property type="term" value="F:cysteine-type endopeptidase activity"/>
    <property type="evidence" value="ECO:0007669"/>
    <property type="project" value="InterPro"/>
</dbReference>
<keyword evidence="5" id="KW-0378">Hydrolase</keyword>
<dbReference type="PROSITE" id="PS50207">
    <property type="entry name" value="CASPASE_P10"/>
    <property type="match status" value="1"/>
</dbReference>
<feature type="repeat" description="TPR" evidence="1">
    <location>
        <begin position="539"/>
        <end position="572"/>
    </location>
</feature>
<dbReference type="SUPFAM" id="SSF52129">
    <property type="entry name" value="Caspase-like"/>
    <property type="match status" value="1"/>
</dbReference>
<dbReference type="PROSITE" id="PS50208">
    <property type="entry name" value="CASPASE_P20"/>
    <property type="match status" value="1"/>
</dbReference>
<dbReference type="InterPro" id="IPR002138">
    <property type="entry name" value="Pept_C14_p10"/>
</dbReference>
<dbReference type="Pfam" id="PF13432">
    <property type="entry name" value="TPR_16"/>
    <property type="match status" value="1"/>
</dbReference>
<dbReference type="InterPro" id="IPR006597">
    <property type="entry name" value="Sel1-like"/>
</dbReference>
<keyword evidence="2" id="KW-0732">Signal</keyword>
<dbReference type="InterPro" id="IPR036365">
    <property type="entry name" value="PGBD-like_sf"/>
</dbReference>
<dbReference type="SUPFAM" id="SSF47090">
    <property type="entry name" value="PGBD-like"/>
    <property type="match status" value="1"/>
</dbReference>
<evidence type="ECO:0000256" key="1">
    <source>
        <dbReference type="PROSITE-ProRule" id="PRU00339"/>
    </source>
</evidence>
<dbReference type="PANTHER" id="PTHR11102:SF160">
    <property type="entry name" value="ERAD-ASSOCIATED E3 UBIQUITIN-PROTEIN LIGASE COMPONENT HRD3"/>
    <property type="match status" value="1"/>
</dbReference>
<dbReference type="PROSITE" id="PS50005">
    <property type="entry name" value="TPR"/>
    <property type="match status" value="1"/>
</dbReference>
<evidence type="ECO:0000313" key="6">
    <source>
        <dbReference type="Proteomes" id="UP000049983"/>
    </source>
</evidence>
<dbReference type="InterPro" id="IPR019734">
    <property type="entry name" value="TPR_rpt"/>
</dbReference>
<evidence type="ECO:0000313" key="5">
    <source>
        <dbReference type="EMBL" id="CTQ77011.1"/>
    </source>
</evidence>
<dbReference type="Pfam" id="PF00656">
    <property type="entry name" value="Peptidase_C14"/>
    <property type="match status" value="1"/>
</dbReference>
<feature type="signal peptide" evidence="2">
    <location>
        <begin position="1"/>
        <end position="28"/>
    </location>
</feature>
<dbReference type="InterPro" id="IPR029030">
    <property type="entry name" value="Caspase-like_dom_sf"/>
</dbReference>
<keyword evidence="1" id="KW-0802">TPR repeat</keyword>
<dbReference type="InterPro" id="IPR050767">
    <property type="entry name" value="Sel1_AlgK"/>
</dbReference>
<dbReference type="GeneID" id="97672241"/>
<feature type="domain" description="Caspase family p10" evidence="3">
    <location>
        <begin position="216"/>
        <end position="291"/>
    </location>
</feature>
<evidence type="ECO:0000259" key="4">
    <source>
        <dbReference type="PROSITE" id="PS50208"/>
    </source>
</evidence>
<keyword evidence="6" id="KW-1185">Reference proteome</keyword>
<sequence length="971" mass="105465">MQRPMRFLLKTTSAISVAVVLLCAPSYAQTPDALANSTSRVALVIGNSAYRSVAPLPNPVNDAELVAEKLWEAGFEVIETIDGDREKMLADLATFRSRLREGSEALFYYAGHGVQVGGRNYLLPVSVAPQSVEELIDQSIDAQLFVDIMSNSGAKLNIVLLDACRNNPFGEITDEEAETIVSRAISLGASQEEVSRGLEQLSQSSRGGLAEMTAGDAETVISFATAPGSVAYDGEGKHSPYTQAISDNISEPGLEIIDLFRRIRGHVRETTEGEQITWTTSTLESRFYFMPLVDDLRSATTGMSIASDTLGGLPPRRIIDRTFWRSIRDSDRAEAFASYIRTMPTGAFLEDAKERLSELGGNPDDILVSDTSLPEIASRPVDAVNGSARSEIVAALDNAQLTVPIGVGEKPLGSKNGENGWIYVESASRLGVVTEGSGKPLHGGTVHWLPEDNQLSYTPQVGSNGGRDKFRSIALRDEGDTDPIEAQLDVYVDACDILAGNPYDSQRVTAGTRQFIIDRNFDAAIEVCEIAVANYPDVVRFWAQLARAYRSAGDYDQAIEWQQKAVDADYASAMVYLGQMHLDAQAVPRDYPRAKALFEIAADRGETAAYTALAWIYRAGVGVAQDYTQALDYYRQGADLGNDWAMTNIAEFYQKGLGVEKDVNEAVTWYTAAAKSGELTAQTRLARMYQTGDGIPQNFEEARFWFETAAGRGVPNALTRLGIMYENGQGIDKDVEAAVRLFVRAARENDPEAFYRLGRVYASRHPLFDDPGRAAALFERAVTEKVYGAERDLGRLLFEGRGVSKDVSRARDLFVAAADKNPWAARDAGRAWASSDGAEPDFEEAARWFRVAAEGGVPWAALDMARLSEAGRGVPADRLAALIWYATATGLSDDANLVDSVNKSTASYTRNEFVAAAQTLLIRLGVLTGAADGQFGPATRQGLNDAFSSRGLAAPGDDITLDILSRLTQMQ</sequence>
<dbReference type="Gene3D" id="3.40.50.1460">
    <property type="match status" value="1"/>
</dbReference>
<dbReference type="GO" id="GO:0008800">
    <property type="term" value="F:beta-lactamase activity"/>
    <property type="evidence" value="ECO:0007669"/>
    <property type="project" value="UniProtKB-EC"/>
</dbReference>
<protein>
    <submittedName>
        <fullName evidence="5">Putative beta-lactamase HcpD</fullName>
        <ecNumber evidence="5">3.5.2.6</ecNumber>
    </submittedName>
</protein>
<dbReference type="Gene3D" id="1.25.40.10">
    <property type="entry name" value="Tetratricopeptide repeat domain"/>
    <property type="match status" value="2"/>
</dbReference>
<dbReference type="RefSeq" id="WP_208992756.1">
    <property type="nucleotide sequence ID" value="NZ_CXWA01000004.1"/>
</dbReference>
<dbReference type="EMBL" id="CXWC01000013">
    <property type="protein sequence ID" value="CTQ77011.1"/>
    <property type="molecule type" value="Genomic_DNA"/>
</dbReference>
<evidence type="ECO:0000256" key="2">
    <source>
        <dbReference type="SAM" id="SignalP"/>
    </source>
</evidence>
<feature type="chain" id="PRO_5009787742" evidence="2">
    <location>
        <begin position="29"/>
        <end position="971"/>
    </location>
</feature>
<dbReference type="InterPro" id="IPR001309">
    <property type="entry name" value="Pept_C14_p20"/>
</dbReference>
<dbReference type="InterPro" id="IPR011990">
    <property type="entry name" value="TPR-like_helical_dom_sf"/>
</dbReference>
<gene>
    <name evidence="5" type="primary">hcpD_2</name>
    <name evidence="5" type="ORF">LA5096_04971</name>
</gene>
<dbReference type="GO" id="GO:0006508">
    <property type="term" value="P:proteolysis"/>
    <property type="evidence" value="ECO:0007669"/>
    <property type="project" value="InterPro"/>
</dbReference>
<dbReference type="InterPro" id="IPR011600">
    <property type="entry name" value="Pept_C14_caspase"/>
</dbReference>
<dbReference type="Proteomes" id="UP000049983">
    <property type="component" value="Unassembled WGS sequence"/>
</dbReference>
<dbReference type="SUPFAM" id="SSF81901">
    <property type="entry name" value="HCP-like"/>
    <property type="match status" value="2"/>
</dbReference>
<reference evidence="6" key="1">
    <citation type="submission" date="2015-07" db="EMBL/GenBank/DDBJ databases">
        <authorList>
            <person name="Rodrigo-Torres Lidia"/>
            <person name="Arahal R.David."/>
        </authorList>
    </citation>
    <scope>NUCLEOTIDE SEQUENCE [LARGE SCALE GENOMIC DNA]</scope>
    <source>
        <strain evidence="6">CECT 5096</strain>
    </source>
</reference>